<dbReference type="Proteomes" id="UP001207468">
    <property type="component" value="Unassembled WGS sequence"/>
</dbReference>
<keyword evidence="2" id="KW-1185">Reference proteome</keyword>
<accession>A0ACC0UHR0</accession>
<evidence type="ECO:0000313" key="1">
    <source>
        <dbReference type="EMBL" id="KAI9510796.1"/>
    </source>
</evidence>
<evidence type="ECO:0000313" key="2">
    <source>
        <dbReference type="Proteomes" id="UP001207468"/>
    </source>
</evidence>
<name>A0ACC0UHR0_9AGAM</name>
<comment type="caution">
    <text evidence="1">The sequence shown here is derived from an EMBL/GenBank/DDBJ whole genome shotgun (WGS) entry which is preliminary data.</text>
</comment>
<proteinExistence type="predicted"/>
<organism evidence="1 2">
    <name type="scientific">Russula earlei</name>
    <dbReference type="NCBI Taxonomy" id="71964"/>
    <lineage>
        <taxon>Eukaryota</taxon>
        <taxon>Fungi</taxon>
        <taxon>Dikarya</taxon>
        <taxon>Basidiomycota</taxon>
        <taxon>Agaricomycotina</taxon>
        <taxon>Agaricomycetes</taxon>
        <taxon>Russulales</taxon>
        <taxon>Russulaceae</taxon>
        <taxon>Russula</taxon>
    </lineage>
</organism>
<reference evidence="1" key="1">
    <citation type="submission" date="2021-03" db="EMBL/GenBank/DDBJ databases">
        <title>Evolutionary priming and transition to the ectomycorrhizal habit in an iconic lineage of mushroom-forming fungi: is preadaptation a requirement?</title>
        <authorList>
            <consortium name="DOE Joint Genome Institute"/>
            <person name="Looney B.P."/>
            <person name="Miyauchi S."/>
            <person name="Morin E."/>
            <person name="Drula E."/>
            <person name="Courty P.E."/>
            <person name="Chicoki N."/>
            <person name="Fauchery L."/>
            <person name="Kohler A."/>
            <person name="Kuo A."/>
            <person name="LaButti K."/>
            <person name="Pangilinan J."/>
            <person name="Lipzen A."/>
            <person name="Riley R."/>
            <person name="Andreopoulos W."/>
            <person name="He G."/>
            <person name="Johnson J."/>
            <person name="Barry K.W."/>
            <person name="Grigoriev I.V."/>
            <person name="Nagy L."/>
            <person name="Hibbett D."/>
            <person name="Henrissat B."/>
            <person name="Matheny P.B."/>
            <person name="Labbe J."/>
            <person name="Martin A.F."/>
        </authorList>
    </citation>
    <scope>NUCLEOTIDE SEQUENCE</scope>
    <source>
        <strain evidence="1">BPL698</strain>
    </source>
</reference>
<gene>
    <name evidence="1" type="ORF">F5148DRAFT_1374262</name>
</gene>
<sequence>MICNGYLLIVSQPFPPGHNGGQTFTSTLLLSFLCARLLKQHILHTLSMTNEELASLELIIAQAWDQWDHQLLSHLKPPQFQLRPPPCHLSFWPSHRPSFAPHYHSFTLSTHTLADCRLLLVAHCRPLSPHAIVAPTSLAPTSIVVPAPSSTSSTPYPVTPGSASLTAVTPAPFHVSVLVSPSATVSASAATVVLVSRDTSIAAPLLSKEIKKVQTRAKPGAATEEQTLPPHRQPRRRR</sequence>
<protein>
    <submittedName>
        <fullName evidence="1">Uncharacterized protein</fullName>
    </submittedName>
</protein>
<dbReference type="EMBL" id="JAGFNK010000034">
    <property type="protein sequence ID" value="KAI9510796.1"/>
    <property type="molecule type" value="Genomic_DNA"/>
</dbReference>